<reference evidence="2" key="1">
    <citation type="submission" date="2023-10" db="EMBL/GenBank/DDBJ databases">
        <authorList>
            <person name="Chen Y."/>
            <person name="Shah S."/>
            <person name="Dougan E. K."/>
            <person name="Thang M."/>
            <person name="Chan C."/>
        </authorList>
    </citation>
    <scope>NUCLEOTIDE SEQUENCE [LARGE SCALE GENOMIC DNA]</scope>
</reference>
<accession>A0ABN9TRE2</accession>
<gene>
    <name evidence="2" type="ORF">PCOR1329_LOCUS41205</name>
</gene>
<feature type="compositionally biased region" description="Polar residues" evidence="1">
    <location>
        <begin position="25"/>
        <end position="38"/>
    </location>
</feature>
<feature type="compositionally biased region" description="Low complexity" evidence="1">
    <location>
        <begin position="181"/>
        <end position="199"/>
    </location>
</feature>
<dbReference type="EMBL" id="CAUYUJ010014958">
    <property type="protein sequence ID" value="CAK0848195.1"/>
    <property type="molecule type" value="Genomic_DNA"/>
</dbReference>
<feature type="region of interest" description="Disordered" evidence="1">
    <location>
        <begin position="181"/>
        <end position="200"/>
    </location>
</feature>
<dbReference type="Proteomes" id="UP001189429">
    <property type="component" value="Unassembled WGS sequence"/>
</dbReference>
<organism evidence="2 3">
    <name type="scientific">Prorocentrum cordatum</name>
    <dbReference type="NCBI Taxonomy" id="2364126"/>
    <lineage>
        <taxon>Eukaryota</taxon>
        <taxon>Sar</taxon>
        <taxon>Alveolata</taxon>
        <taxon>Dinophyceae</taxon>
        <taxon>Prorocentrales</taxon>
        <taxon>Prorocentraceae</taxon>
        <taxon>Prorocentrum</taxon>
    </lineage>
</organism>
<sequence length="254" mass="26494">MPVLMAMFQDGDAAFADPIKGKTARPSSPGESSLPTRCPSSELLICDRCDDDHGHDTTVPQKGGDEPVLLEQVLLEPVMYPPRRWPAMAAQKEAPLRRLRSEAYWEQQAALGQRPRGTPWGAGVGQRSACFEEGLPGAAAAAVPAPEAAEGGGEGAAEGCAAEGAACWAGAISRALRRGVRGPAQGPRAPAAAAPPSRGRACRFARGRHAGPSRTPSATTSLLAMAPRSFFRGDNAMRLSKQVAMGHNVGLLVV</sequence>
<proteinExistence type="predicted"/>
<name>A0ABN9TRE2_9DINO</name>
<evidence type="ECO:0000256" key="1">
    <source>
        <dbReference type="SAM" id="MobiDB-lite"/>
    </source>
</evidence>
<evidence type="ECO:0000313" key="3">
    <source>
        <dbReference type="Proteomes" id="UP001189429"/>
    </source>
</evidence>
<feature type="region of interest" description="Disordered" evidence="1">
    <location>
        <begin position="17"/>
        <end position="38"/>
    </location>
</feature>
<protein>
    <submittedName>
        <fullName evidence="2">Uncharacterized protein</fullName>
    </submittedName>
</protein>
<keyword evidence="3" id="KW-1185">Reference proteome</keyword>
<comment type="caution">
    <text evidence="2">The sequence shown here is derived from an EMBL/GenBank/DDBJ whole genome shotgun (WGS) entry which is preliminary data.</text>
</comment>
<evidence type="ECO:0000313" key="2">
    <source>
        <dbReference type="EMBL" id="CAK0848195.1"/>
    </source>
</evidence>